<gene>
    <name evidence="1" type="ORF">U9M48_044113</name>
</gene>
<dbReference type="Proteomes" id="UP001341281">
    <property type="component" value="Chromosome 10"/>
</dbReference>
<evidence type="ECO:0000313" key="1">
    <source>
        <dbReference type="EMBL" id="WVZ98713.1"/>
    </source>
</evidence>
<name>A0AAQ3XH57_PASNO</name>
<accession>A0AAQ3XH57</accession>
<keyword evidence="2" id="KW-1185">Reference proteome</keyword>
<organism evidence="1 2">
    <name type="scientific">Paspalum notatum var. saurae</name>
    <dbReference type="NCBI Taxonomy" id="547442"/>
    <lineage>
        <taxon>Eukaryota</taxon>
        <taxon>Viridiplantae</taxon>
        <taxon>Streptophyta</taxon>
        <taxon>Embryophyta</taxon>
        <taxon>Tracheophyta</taxon>
        <taxon>Spermatophyta</taxon>
        <taxon>Magnoliopsida</taxon>
        <taxon>Liliopsida</taxon>
        <taxon>Poales</taxon>
        <taxon>Poaceae</taxon>
        <taxon>PACMAD clade</taxon>
        <taxon>Panicoideae</taxon>
        <taxon>Andropogonodae</taxon>
        <taxon>Paspaleae</taxon>
        <taxon>Paspalinae</taxon>
        <taxon>Paspalum</taxon>
    </lineage>
</organism>
<evidence type="ECO:0000313" key="2">
    <source>
        <dbReference type="Proteomes" id="UP001341281"/>
    </source>
</evidence>
<reference evidence="1 2" key="1">
    <citation type="submission" date="2024-02" db="EMBL/GenBank/DDBJ databases">
        <title>High-quality chromosome-scale genome assembly of Pensacola bahiagrass (Paspalum notatum Flugge var. saurae).</title>
        <authorList>
            <person name="Vega J.M."/>
            <person name="Podio M."/>
            <person name="Orjuela J."/>
            <person name="Siena L.A."/>
            <person name="Pessino S.C."/>
            <person name="Combes M.C."/>
            <person name="Mariac C."/>
            <person name="Albertini E."/>
            <person name="Pupilli F."/>
            <person name="Ortiz J.P.A."/>
            <person name="Leblanc O."/>
        </authorList>
    </citation>
    <scope>NUCLEOTIDE SEQUENCE [LARGE SCALE GENOMIC DNA]</scope>
    <source>
        <strain evidence="1">R1</strain>
        <tissue evidence="1">Leaf</tissue>
    </source>
</reference>
<proteinExistence type="predicted"/>
<dbReference type="EMBL" id="CP144754">
    <property type="protein sequence ID" value="WVZ98713.1"/>
    <property type="molecule type" value="Genomic_DNA"/>
</dbReference>
<protein>
    <submittedName>
        <fullName evidence="1">Uncharacterized protein</fullName>
    </submittedName>
</protein>
<sequence length="57" mass="6825">MNFFSNRCLFLEWSQPFIKRCLLDEITFFISQHKVRIHDETIASRLDRHSLSPSSLL</sequence>
<dbReference type="AlphaFoldDB" id="A0AAQ3XH57"/>